<dbReference type="InterPro" id="IPR007452">
    <property type="entry name" value="TamB_C"/>
</dbReference>
<keyword evidence="4" id="KW-0472">Membrane</keyword>
<sequence length="1321" mass="145453">MKRAFWILITPIAGFLVLYLLGTKIVGPKLESWTLQQVQSYSDQELPVSIRAEKLQLKLFKPSLIVEDIEISAKGDLARSVQKVHIKGLRVFLDFFQLLVGKVKLSAVVVESPEVVLDIDPFLEDDTPPKELPIDMIFDQLAKLPLQRVFLQNLSLKVSSKKLKFTTEIQSGDLLLNNMAKNITAKINLPALTASYDGISNLEGSLDSHLYLTRQSLRIIQLGLRLDSSEIYARGELTRIKQVTIKPSGVLDISGKVNLQDVYQEIKKIRPGLKIPTLAGQVNLDVETRFDGLKNLRGKADLTTRAVVVDKFELGDARIQGDYQDNVVTLSELRAHHPAGEAVLTKSQITLDGNFPFTTKLHFDWELQKLFESLDLAGIPVGMDLKADVPCEGQIYPSIQVTCSNVDLQAENLWVKSGMAKTDNYILELVSMGAKGQFKVTPQSIAYAAKVNVGNSSGTSDGTIDFAQGFKINFKTDKLDMKDIKNLSNLKIEGSASIDGSTSGDSQAAIFDMKMNARDFTFEGFYLGNLISTLHYRDGNLAFEDVAGAVNKTQYLGDLTVRFNSKTLEGDFSAPTADLNDIALIFSKIYELPVSVQGLGSAKAKVSGPLDFWKMNYQLQSAFKKVFIGPESFDQLQFNVSAVNGNMNTDKVQLSRGLSTLTLQGGISSEKVMNLYADGKNWKLEESDTITKVNSNISGNLNFAAELKDNVTTPQILAKGAITDTYFEEQEIPNSNFIFKINREFLNTQVSLFGDKVQSEFQYPFEKGRAPLLIKLNTNDWNFSSLLGLIGGINLANEYNSSLTTNVDLRSESGELFKSSGKVTVQNLSLKRGTMSFANKAPIEITANNGALTIRNFNLEGPHNSLQVRGENFTADDLNVAVNLEADMRLLQIFLPFLEDLGGPINLSTTVSGKITKPAILGNFNANNAFIKIKGFPHPIERLSTEVVFSQSRIIINGIKAQIAGGTLTGDGGVQINGIKDLPTSIRLRMENVTFNVPDKIRTSGNADMLFSGRWFPFTLSGTYHVASALVEKEFTEDGGSVAGVKQSVYLPKVIREGRFEPVVLDLQIILDRNIIVKNSLLDGSVTGNIQVKGPPSNPILLGRINMDRKSKLIFKDKIFEVQNGVVEFNDPNEINPNLYISAQSRIDEYDITLIAQGPAKNVGIRLTSIPPLPEQDIISLIALGVTSSTKEQNLTSRQQAEQLGVEIGGAVLAKPISKQLESTLGLNLQVTSEYDSTRNISVPKITLSRRLSERVKVSGSRPVGDNQSYDLKLEYLINNNITAVGSFENRGIEENSTLQTVQPASQSIFGLDLEFKREFK</sequence>
<protein>
    <submittedName>
        <fullName evidence="6">Translocation/assembly module TamB domain-containing protein</fullName>
    </submittedName>
</protein>
<reference evidence="6" key="1">
    <citation type="submission" date="2022-03" db="EMBL/GenBank/DDBJ databases">
        <title>Genome Identification and Characterization of new species Bdellovibrio reynosense LBG001 sp. nov. from a Mexico soil sample.</title>
        <authorList>
            <person name="Camilli A."/>
            <person name="Ajao Y."/>
            <person name="Guo X."/>
        </authorList>
    </citation>
    <scope>NUCLEOTIDE SEQUENCE</scope>
    <source>
        <strain evidence="6">LBG001</strain>
    </source>
</reference>
<evidence type="ECO:0000256" key="2">
    <source>
        <dbReference type="ARBA" id="ARBA00022692"/>
    </source>
</evidence>
<dbReference type="EMBL" id="CP093442">
    <property type="protein sequence ID" value="UOF01638.1"/>
    <property type="molecule type" value="Genomic_DNA"/>
</dbReference>
<proteinExistence type="predicted"/>
<evidence type="ECO:0000259" key="5">
    <source>
        <dbReference type="Pfam" id="PF04357"/>
    </source>
</evidence>
<accession>A0ABY4C9T8</accession>
<gene>
    <name evidence="6" type="ORF">MNR06_01555</name>
</gene>
<evidence type="ECO:0000313" key="7">
    <source>
        <dbReference type="Proteomes" id="UP000830116"/>
    </source>
</evidence>
<name>A0ABY4C9T8_9BACT</name>
<keyword evidence="2" id="KW-0812">Transmembrane</keyword>
<evidence type="ECO:0000256" key="4">
    <source>
        <dbReference type="ARBA" id="ARBA00023136"/>
    </source>
</evidence>
<dbReference type="Pfam" id="PF04357">
    <property type="entry name" value="TamB"/>
    <property type="match status" value="1"/>
</dbReference>
<dbReference type="Proteomes" id="UP000830116">
    <property type="component" value="Chromosome"/>
</dbReference>
<dbReference type="RefSeq" id="WP_243538181.1">
    <property type="nucleotide sequence ID" value="NZ_CP093442.1"/>
</dbReference>
<evidence type="ECO:0000256" key="1">
    <source>
        <dbReference type="ARBA" id="ARBA00004167"/>
    </source>
</evidence>
<organism evidence="6 7">
    <name type="scientific">Bdellovibrio reynosensis</name>
    <dbReference type="NCBI Taxonomy" id="2835041"/>
    <lineage>
        <taxon>Bacteria</taxon>
        <taxon>Pseudomonadati</taxon>
        <taxon>Bdellovibrionota</taxon>
        <taxon>Bdellovibrionia</taxon>
        <taxon>Bdellovibrionales</taxon>
        <taxon>Pseudobdellovibrionaceae</taxon>
        <taxon>Bdellovibrio</taxon>
    </lineage>
</organism>
<feature type="domain" description="Translocation and assembly module TamB C-terminal" evidence="5">
    <location>
        <begin position="959"/>
        <end position="1320"/>
    </location>
</feature>
<evidence type="ECO:0000256" key="3">
    <source>
        <dbReference type="ARBA" id="ARBA00022989"/>
    </source>
</evidence>
<evidence type="ECO:0000313" key="6">
    <source>
        <dbReference type="EMBL" id="UOF01638.1"/>
    </source>
</evidence>
<keyword evidence="3" id="KW-1133">Transmembrane helix</keyword>
<dbReference type="PANTHER" id="PTHR36985:SF1">
    <property type="entry name" value="TRANSLOCATION AND ASSEMBLY MODULE SUBUNIT TAMB"/>
    <property type="match status" value="1"/>
</dbReference>
<comment type="subcellular location">
    <subcellularLocation>
        <location evidence="1">Membrane</location>
        <topology evidence="1">Single-pass membrane protein</topology>
    </subcellularLocation>
</comment>
<keyword evidence="7" id="KW-1185">Reference proteome</keyword>
<dbReference type="PANTHER" id="PTHR36985">
    <property type="entry name" value="TRANSLOCATION AND ASSEMBLY MODULE SUBUNIT TAMB"/>
    <property type="match status" value="1"/>
</dbReference>